<keyword evidence="3" id="KW-1185">Reference proteome</keyword>
<dbReference type="RefSeq" id="WP_344802720.1">
    <property type="nucleotide sequence ID" value="NZ_BAABBO010000001.1"/>
</dbReference>
<name>A0ABP7NK63_9GAMM</name>
<dbReference type="Proteomes" id="UP001501337">
    <property type="component" value="Unassembled WGS sequence"/>
</dbReference>
<keyword evidence="2" id="KW-0675">Receptor</keyword>
<feature type="region of interest" description="Disordered" evidence="1">
    <location>
        <begin position="387"/>
        <end position="421"/>
    </location>
</feature>
<evidence type="ECO:0000256" key="1">
    <source>
        <dbReference type="SAM" id="MobiDB-lite"/>
    </source>
</evidence>
<feature type="compositionally biased region" description="Low complexity" evidence="1">
    <location>
        <begin position="389"/>
        <end position="401"/>
    </location>
</feature>
<evidence type="ECO:0000313" key="3">
    <source>
        <dbReference type="Proteomes" id="UP001501337"/>
    </source>
</evidence>
<sequence>MSGQPNPLTLKVPNQRLTTLSYAEPAVKAVESWANELPKANIGEMSKQLYHALLELNELICSPQSRFQLVEVIRPSVYYICRELGKHFLNQAVVLPEKQRKIANLAQSLQLNLANAYKLVLVDLHKAGQAEKNKKLTAPAIHRAITDLSSCVLRANQLYCQTPPDTWLELHQLYRFARDNRLLKIKTVDGYSGNQNETTVEQAYKRVLLLGCCKPNQLRQKDIEIAYTAFEHWTDHVSLEVESGATALFVISPKKDLAPAYRSLQTIPPSTENYGFDTSKLATLLTEELARGHQEPAAGGKKTPPQRLHGIETISEPLLLAISQAIGVLAKRSFKRTSSQGRILISVGLTTTHYFVANGTDFNTFLSGDRTNTDASYFADHHRRDVWAQPGSGNNQPGSSGADLSPIRYTGASGSANKDAKPGYQQHIVPLVNTSPGGYCIQWIGDIPSNVQAGELLGVREDESHPWSIGVIRWIRQIRQHGTQFGVELLAPSAKPCGVQLLQKVGENSEFLRGLLLPELPAISQPASLVVPRLPFQVGHKVVVNRQGRNTKLQLLKRVSATGSFTQFEIEAQFADAATPAPRKTISSEDDFDSLWPSL</sequence>
<gene>
    <name evidence="2" type="primary">fimW</name>
    <name evidence="2" type="ORF">GCM10022278_03830</name>
</gene>
<dbReference type="EMBL" id="BAABBO010000001">
    <property type="protein sequence ID" value="GAA3947883.1"/>
    <property type="molecule type" value="Genomic_DNA"/>
</dbReference>
<accession>A0ABP7NK63</accession>
<proteinExistence type="predicted"/>
<organism evidence="2 3">
    <name type="scientific">Allohahella marinimesophila</name>
    <dbReference type="NCBI Taxonomy" id="1054972"/>
    <lineage>
        <taxon>Bacteria</taxon>
        <taxon>Pseudomonadati</taxon>
        <taxon>Pseudomonadota</taxon>
        <taxon>Gammaproteobacteria</taxon>
        <taxon>Oceanospirillales</taxon>
        <taxon>Hahellaceae</taxon>
        <taxon>Allohahella</taxon>
    </lineage>
</organism>
<reference evidence="3" key="1">
    <citation type="journal article" date="2019" name="Int. J. Syst. Evol. Microbiol.">
        <title>The Global Catalogue of Microorganisms (GCM) 10K type strain sequencing project: providing services to taxonomists for standard genome sequencing and annotation.</title>
        <authorList>
            <consortium name="The Broad Institute Genomics Platform"/>
            <consortium name="The Broad Institute Genome Sequencing Center for Infectious Disease"/>
            <person name="Wu L."/>
            <person name="Ma J."/>
        </authorList>
    </citation>
    <scope>NUCLEOTIDE SEQUENCE [LARGE SCALE GENOMIC DNA]</scope>
    <source>
        <strain evidence="3">JCM 17555</strain>
    </source>
</reference>
<comment type="caution">
    <text evidence="2">The sequence shown here is derived from an EMBL/GenBank/DDBJ whole genome shotgun (WGS) entry which is preliminary data.</text>
</comment>
<evidence type="ECO:0000313" key="2">
    <source>
        <dbReference type="EMBL" id="GAA3947883.1"/>
    </source>
</evidence>
<protein>
    <submittedName>
        <fullName evidence="2">Cyclic-di-GMP receptor FimW</fullName>
    </submittedName>
</protein>